<evidence type="ECO:0000256" key="2">
    <source>
        <dbReference type="SAM" id="MobiDB-lite"/>
    </source>
</evidence>
<dbReference type="Pfam" id="PF00022">
    <property type="entry name" value="Actin"/>
    <property type="match status" value="1"/>
</dbReference>
<dbReference type="InterPro" id="IPR043129">
    <property type="entry name" value="ATPase_NBD"/>
</dbReference>
<comment type="caution">
    <text evidence="3">The sequence shown here is derived from an EMBL/GenBank/DDBJ whole genome shotgun (WGS) entry which is preliminary data.</text>
</comment>
<dbReference type="SUPFAM" id="SSF53067">
    <property type="entry name" value="Actin-like ATPase domain"/>
    <property type="match status" value="1"/>
</dbReference>
<organism evidence="3 4">
    <name type="scientific">Triparma retinervis</name>
    <dbReference type="NCBI Taxonomy" id="2557542"/>
    <lineage>
        <taxon>Eukaryota</taxon>
        <taxon>Sar</taxon>
        <taxon>Stramenopiles</taxon>
        <taxon>Ochrophyta</taxon>
        <taxon>Bolidophyceae</taxon>
        <taxon>Parmales</taxon>
        <taxon>Triparmaceae</taxon>
        <taxon>Triparma</taxon>
    </lineage>
</organism>
<feature type="compositionally biased region" description="Basic residues" evidence="2">
    <location>
        <begin position="185"/>
        <end position="194"/>
    </location>
</feature>
<name>A0A9W6ZM40_9STRA</name>
<reference evidence="3" key="1">
    <citation type="submission" date="2022-07" db="EMBL/GenBank/DDBJ databases">
        <title>Genome analysis of Parmales, a sister group of diatoms, reveals the evolutionary specialization of diatoms from phago-mixotrophs to photoautotrophs.</title>
        <authorList>
            <person name="Ban H."/>
            <person name="Sato S."/>
            <person name="Yoshikawa S."/>
            <person name="Kazumasa Y."/>
            <person name="Nakamura Y."/>
            <person name="Ichinomiya M."/>
            <person name="Saitoh K."/>
            <person name="Sato N."/>
            <person name="Blanc-Mathieu R."/>
            <person name="Endo H."/>
            <person name="Kuwata A."/>
            <person name="Ogata H."/>
        </authorList>
    </citation>
    <scope>NUCLEOTIDE SEQUENCE</scope>
</reference>
<feature type="region of interest" description="Disordered" evidence="2">
    <location>
        <begin position="1"/>
        <end position="71"/>
    </location>
</feature>
<accession>A0A9W6ZM40</accession>
<evidence type="ECO:0008006" key="5">
    <source>
        <dbReference type="Google" id="ProtNLM"/>
    </source>
</evidence>
<gene>
    <name evidence="3" type="ORF">TrRE_jg5194</name>
</gene>
<feature type="non-terminal residue" evidence="3">
    <location>
        <position position="334"/>
    </location>
</feature>
<feature type="compositionally biased region" description="Acidic residues" evidence="2">
    <location>
        <begin position="33"/>
        <end position="55"/>
    </location>
</feature>
<sequence>GGGKIEGEGEGVKEEIGVKKEVTEVTEVKKEGEDDDNDDDDEDEDDNDDNDDDDDRSTGSSSSSESYETKKRRVLAERALIQKELEQGSMTTLDLQGYKKLLREVYFDPRIMGIEEIGIVQACKLSVERCRPDVRQAVLADVVVTGGMSRGRGFVKEFERRLRSEIDDGYEVKVRWEDEGEGPRRAAKPRAKVAPRKEEKVVQIGQTRRMREAAAAAAAAAEKKKGTDATKAAATTQAVVKVETQPALATTAGKEGAKPQGQKMTKGKVADHATYKVGQLVEGRWQRQSLWYKAVVVREGGTKIDGTKTWDLSYEDGDFDKEIEGRYVRERKFR</sequence>
<dbReference type="Gene3D" id="2.30.30.140">
    <property type="match status" value="1"/>
</dbReference>
<evidence type="ECO:0000256" key="1">
    <source>
        <dbReference type="ARBA" id="ARBA00049360"/>
    </source>
</evidence>
<evidence type="ECO:0000313" key="3">
    <source>
        <dbReference type="EMBL" id="GMH52450.1"/>
    </source>
</evidence>
<dbReference type="InterPro" id="IPR004000">
    <property type="entry name" value="Actin"/>
</dbReference>
<evidence type="ECO:0000313" key="4">
    <source>
        <dbReference type="Proteomes" id="UP001165082"/>
    </source>
</evidence>
<keyword evidence="4" id="KW-1185">Reference proteome</keyword>
<comment type="catalytic activity">
    <reaction evidence="1">
        <text>ATP + H2O = ADP + phosphate + H(+)</text>
        <dbReference type="Rhea" id="RHEA:13065"/>
        <dbReference type="ChEBI" id="CHEBI:15377"/>
        <dbReference type="ChEBI" id="CHEBI:15378"/>
        <dbReference type="ChEBI" id="CHEBI:30616"/>
        <dbReference type="ChEBI" id="CHEBI:43474"/>
        <dbReference type="ChEBI" id="CHEBI:456216"/>
    </reaction>
</comment>
<dbReference type="Proteomes" id="UP001165082">
    <property type="component" value="Unassembled WGS sequence"/>
</dbReference>
<proteinExistence type="predicted"/>
<dbReference type="Gene3D" id="3.90.640.10">
    <property type="entry name" value="Actin, Chain A, domain 4"/>
    <property type="match status" value="1"/>
</dbReference>
<feature type="region of interest" description="Disordered" evidence="2">
    <location>
        <begin position="177"/>
        <end position="198"/>
    </location>
</feature>
<dbReference type="Gene3D" id="3.30.420.40">
    <property type="match status" value="1"/>
</dbReference>
<dbReference type="AlphaFoldDB" id="A0A9W6ZM40"/>
<dbReference type="CDD" id="cd04508">
    <property type="entry name" value="Tudor_SF"/>
    <property type="match status" value="1"/>
</dbReference>
<dbReference type="EMBL" id="BRXZ01003318">
    <property type="protein sequence ID" value="GMH52450.1"/>
    <property type="molecule type" value="Genomic_DNA"/>
</dbReference>
<dbReference type="OrthoDB" id="6220758at2759"/>
<protein>
    <recommendedName>
        <fullName evidence="5">Tudor domain-containing protein</fullName>
    </recommendedName>
</protein>
<feature type="compositionally biased region" description="Basic and acidic residues" evidence="2">
    <location>
        <begin position="1"/>
        <end position="32"/>
    </location>
</feature>